<evidence type="ECO:0000313" key="2">
    <source>
        <dbReference type="EMBL" id="KAJ7190131.1"/>
    </source>
</evidence>
<feature type="transmembrane region" description="Helical" evidence="1">
    <location>
        <begin position="82"/>
        <end position="104"/>
    </location>
</feature>
<dbReference type="EMBL" id="JARJCW010000156">
    <property type="protein sequence ID" value="KAJ7190131.1"/>
    <property type="molecule type" value="Genomic_DNA"/>
</dbReference>
<gene>
    <name evidence="2" type="ORF">GGX14DRAFT_546958</name>
</gene>
<feature type="transmembrane region" description="Helical" evidence="1">
    <location>
        <begin position="116"/>
        <end position="136"/>
    </location>
</feature>
<evidence type="ECO:0000313" key="3">
    <source>
        <dbReference type="Proteomes" id="UP001219525"/>
    </source>
</evidence>
<feature type="transmembrane region" description="Helical" evidence="1">
    <location>
        <begin position="157"/>
        <end position="180"/>
    </location>
</feature>
<evidence type="ECO:0000256" key="1">
    <source>
        <dbReference type="SAM" id="Phobius"/>
    </source>
</evidence>
<keyword evidence="1" id="KW-0812">Transmembrane</keyword>
<keyword evidence="3" id="KW-1185">Reference proteome</keyword>
<feature type="transmembrane region" description="Helical" evidence="1">
    <location>
        <begin position="186"/>
        <end position="208"/>
    </location>
</feature>
<dbReference type="Proteomes" id="UP001219525">
    <property type="component" value="Unassembled WGS sequence"/>
</dbReference>
<sequence>MFILGTTETILWVCQVAVNIPILQELVDAGANFSRATFPANVLDRFFILRIVTQFVPVVNKLVTDLLFLYRCYKIWGSRKKVVIFPAILVLFTAVIASVVVSPLQETLDFDVRIPFAMFAVTNLVLMGLTAGRIWWLQRREAFHVDVDDTFRNRYKMPIVLMYGLTIMHAGGIFLAVYSGARQPLLAYRVVLGASSQIVAWAITFKILSRVSVLSKAKMFVRDKLKLSRPIQVGE</sequence>
<accession>A0AAD6UPL4</accession>
<protein>
    <submittedName>
        <fullName evidence="2">Uncharacterized protein</fullName>
    </submittedName>
</protein>
<keyword evidence="1" id="KW-1133">Transmembrane helix</keyword>
<keyword evidence="1" id="KW-0472">Membrane</keyword>
<organism evidence="2 3">
    <name type="scientific">Mycena pura</name>
    <dbReference type="NCBI Taxonomy" id="153505"/>
    <lineage>
        <taxon>Eukaryota</taxon>
        <taxon>Fungi</taxon>
        <taxon>Dikarya</taxon>
        <taxon>Basidiomycota</taxon>
        <taxon>Agaricomycotina</taxon>
        <taxon>Agaricomycetes</taxon>
        <taxon>Agaricomycetidae</taxon>
        <taxon>Agaricales</taxon>
        <taxon>Marasmiineae</taxon>
        <taxon>Mycenaceae</taxon>
        <taxon>Mycena</taxon>
    </lineage>
</organism>
<reference evidence="2" key="1">
    <citation type="submission" date="2023-03" db="EMBL/GenBank/DDBJ databases">
        <title>Massive genome expansion in bonnet fungi (Mycena s.s.) driven by repeated elements and novel gene families across ecological guilds.</title>
        <authorList>
            <consortium name="Lawrence Berkeley National Laboratory"/>
            <person name="Harder C.B."/>
            <person name="Miyauchi S."/>
            <person name="Viragh M."/>
            <person name="Kuo A."/>
            <person name="Thoen E."/>
            <person name="Andreopoulos B."/>
            <person name="Lu D."/>
            <person name="Skrede I."/>
            <person name="Drula E."/>
            <person name="Henrissat B."/>
            <person name="Morin E."/>
            <person name="Kohler A."/>
            <person name="Barry K."/>
            <person name="LaButti K."/>
            <person name="Morin E."/>
            <person name="Salamov A."/>
            <person name="Lipzen A."/>
            <person name="Mereny Z."/>
            <person name="Hegedus B."/>
            <person name="Baldrian P."/>
            <person name="Stursova M."/>
            <person name="Weitz H."/>
            <person name="Taylor A."/>
            <person name="Grigoriev I.V."/>
            <person name="Nagy L.G."/>
            <person name="Martin F."/>
            <person name="Kauserud H."/>
        </authorList>
    </citation>
    <scope>NUCLEOTIDE SEQUENCE</scope>
    <source>
        <strain evidence="2">9144</strain>
    </source>
</reference>
<proteinExistence type="predicted"/>
<dbReference type="AlphaFoldDB" id="A0AAD6UPL4"/>
<name>A0AAD6UPL4_9AGAR</name>
<feature type="transmembrane region" description="Helical" evidence="1">
    <location>
        <begin position="47"/>
        <end position="70"/>
    </location>
</feature>
<comment type="caution">
    <text evidence="2">The sequence shown here is derived from an EMBL/GenBank/DDBJ whole genome shotgun (WGS) entry which is preliminary data.</text>
</comment>